<dbReference type="Pfam" id="PF05137">
    <property type="entry name" value="PilN"/>
    <property type="match status" value="1"/>
</dbReference>
<gene>
    <name evidence="3" type="ORF">ENV75_04180</name>
</gene>
<protein>
    <recommendedName>
        <fullName evidence="4">Type IV pilus assembly protein PilN</fullName>
    </recommendedName>
</protein>
<name>A0A7C4EQ51_9BACT</name>
<sequence>MIKINLIPKREIKKAGKRLEDRVSGEVLRKLIIPAGITVVFLILVFAYCEITKSDLQKEIETQKKTIEGLQKKIAEVKKFEAMNKDMEMKTKLIENLKRMQSAPVNILSIVAKKLPEGVWLTGLSYDDSITVEGFGFSNLNVVAFVENLKSAEQLQDVHLVESLHSEYEKQSVYKFIIKFKLRV</sequence>
<keyword evidence="2" id="KW-0472">Membrane</keyword>
<dbReference type="InterPro" id="IPR007813">
    <property type="entry name" value="PilN"/>
</dbReference>
<keyword evidence="2" id="KW-1133">Transmembrane helix</keyword>
<dbReference type="EMBL" id="DTHO01000045">
    <property type="protein sequence ID" value="HGG99631.1"/>
    <property type="molecule type" value="Genomic_DNA"/>
</dbReference>
<keyword evidence="2" id="KW-0812">Transmembrane</keyword>
<dbReference type="InterPro" id="IPR052534">
    <property type="entry name" value="Extracell_DNA_Util/SecSys_Comp"/>
</dbReference>
<evidence type="ECO:0000256" key="1">
    <source>
        <dbReference type="SAM" id="Coils"/>
    </source>
</evidence>
<evidence type="ECO:0000256" key="2">
    <source>
        <dbReference type="SAM" id="Phobius"/>
    </source>
</evidence>
<keyword evidence="1" id="KW-0175">Coiled coil</keyword>
<evidence type="ECO:0000313" key="3">
    <source>
        <dbReference type="EMBL" id="HGG99631.1"/>
    </source>
</evidence>
<proteinExistence type="predicted"/>
<dbReference type="PANTHER" id="PTHR40278">
    <property type="entry name" value="DNA UTILIZATION PROTEIN HOFN"/>
    <property type="match status" value="1"/>
</dbReference>
<feature type="transmembrane region" description="Helical" evidence="2">
    <location>
        <begin position="27"/>
        <end position="48"/>
    </location>
</feature>
<dbReference type="PANTHER" id="PTHR40278:SF1">
    <property type="entry name" value="DNA UTILIZATION PROTEIN HOFN"/>
    <property type="match status" value="1"/>
</dbReference>
<reference evidence="3" key="1">
    <citation type="journal article" date="2020" name="mSystems">
        <title>Genome- and Community-Level Interaction Insights into Carbon Utilization and Element Cycling Functions of Hydrothermarchaeota in Hydrothermal Sediment.</title>
        <authorList>
            <person name="Zhou Z."/>
            <person name="Liu Y."/>
            <person name="Xu W."/>
            <person name="Pan J."/>
            <person name="Luo Z.H."/>
            <person name="Li M."/>
        </authorList>
    </citation>
    <scope>NUCLEOTIDE SEQUENCE [LARGE SCALE GENOMIC DNA]</scope>
    <source>
        <strain evidence="3">SpSt-788</strain>
    </source>
</reference>
<evidence type="ECO:0008006" key="4">
    <source>
        <dbReference type="Google" id="ProtNLM"/>
    </source>
</evidence>
<comment type="caution">
    <text evidence="3">The sequence shown here is derived from an EMBL/GenBank/DDBJ whole genome shotgun (WGS) entry which is preliminary data.</text>
</comment>
<feature type="coiled-coil region" evidence="1">
    <location>
        <begin position="53"/>
        <end position="90"/>
    </location>
</feature>
<dbReference type="AlphaFoldDB" id="A0A7C4EQ51"/>
<accession>A0A7C4EQ51</accession>
<organism evidence="3">
    <name type="scientific">Thermodesulfovibrio aggregans</name>
    <dbReference type="NCBI Taxonomy" id="86166"/>
    <lineage>
        <taxon>Bacteria</taxon>
        <taxon>Pseudomonadati</taxon>
        <taxon>Nitrospirota</taxon>
        <taxon>Thermodesulfovibrionia</taxon>
        <taxon>Thermodesulfovibrionales</taxon>
        <taxon>Thermodesulfovibrionaceae</taxon>
        <taxon>Thermodesulfovibrio</taxon>
    </lineage>
</organism>